<evidence type="ECO:0000313" key="2">
    <source>
        <dbReference type="EMBL" id="SDE79448.1"/>
    </source>
</evidence>
<proteinExistence type="predicted"/>
<accession>A0A1G7FU95</accession>
<protein>
    <submittedName>
        <fullName evidence="2">Uncharacterized protein</fullName>
    </submittedName>
</protein>
<feature type="region of interest" description="Disordered" evidence="1">
    <location>
        <begin position="104"/>
        <end position="128"/>
    </location>
</feature>
<keyword evidence="3" id="KW-1185">Reference proteome</keyword>
<gene>
    <name evidence="2" type="ORF">SAMN05421720_11277</name>
</gene>
<feature type="compositionally biased region" description="Basic residues" evidence="1">
    <location>
        <begin position="206"/>
        <end position="219"/>
    </location>
</feature>
<evidence type="ECO:0000313" key="3">
    <source>
        <dbReference type="Proteomes" id="UP000199412"/>
    </source>
</evidence>
<name>A0A1G7FU95_9PROT</name>
<dbReference type="AlphaFoldDB" id="A0A1G7FU95"/>
<reference evidence="2 3" key="1">
    <citation type="submission" date="2016-10" db="EMBL/GenBank/DDBJ databases">
        <authorList>
            <person name="de Groot N.N."/>
        </authorList>
    </citation>
    <scope>NUCLEOTIDE SEQUENCE [LARGE SCALE GENOMIC DNA]</scope>
    <source>
        <strain evidence="2 3">ATCC 700224</strain>
    </source>
</reference>
<feature type="region of interest" description="Disordered" evidence="1">
    <location>
        <begin position="168"/>
        <end position="219"/>
    </location>
</feature>
<sequence>MVALEELKRKPMSDNSRKGLISRVVEVAKDRNLFLSLTQGRFFVCLSGASVASKQKISLVPVALRHAPPSLNRAGGVQKSVVWRDKSRNCGKYAILVSGCPRPPARAGPPSLSRKPIQGGKGRDGARHCGRVAGLRTHQGGRIPATLKRGFVARRSEVFGMRLSQQGCRRCDANAPPRPGSAGSSSERRPAGHRTGCRRSPEAGSRRPRPRGHRGRPWG</sequence>
<dbReference type="EMBL" id="FNAP01000012">
    <property type="protein sequence ID" value="SDE79448.1"/>
    <property type="molecule type" value="Genomic_DNA"/>
</dbReference>
<evidence type="ECO:0000256" key="1">
    <source>
        <dbReference type="SAM" id="MobiDB-lite"/>
    </source>
</evidence>
<organism evidence="2 3">
    <name type="scientific">Rhodospira trueperi</name>
    <dbReference type="NCBI Taxonomy" id="69960"/>
    <lineage>
        <taxon>Bacteria</taxon>
        <taxon>Pseudomonadati</taxon>
        <taxon>Pseudomonadota</taxon>
        <taxon>Alphaproteobacteria</taxon>
        <taxon>Rhodospirillales</taxon>
        <taxon>Rhodospirillaceae</taxon>
        <taxon>Rhodospira</taxon>
    </lineage>
</organism>
<dbReference type="Proteomes" id="UP000199412">
    <property type="component" value="Unassembled WGS sequence"/>
</dbReference>